<dbReference type="InterPro" id="IPR003593">
    <property type="entry name" value="AAA+_ATPase"/>
</dbReference>
<dbReference type="AlphaFoldDB" id="A0A6C0CNQ9"/>
<dbReference type="SMART" id="SM00382">
    <property type="entry name" value="AAA"/>
    <property type="match status" value="1"/>
</dbReference>
<keyword evidence="1" id="KW-0235">DNA replication</keyword>
<dbReference type="InterPro" id="IPR003959">
    <property type="entry name" value="ATPase_AAA_core"/>
</dbReference>
<dbReference type="EMBL" id="MN739452">
    <property type="protein sequence ID" value="QHT05339.1"/>
    <property type="molecule type" value="Genomic_DNA"/>
</dbReference>
<dbReference type="GO" id="GO:0005524">
    <property type="term" value="F:ATP binding"/>
    <property type="evidence" value="ECO:0007669"/>
    <property type="project" value="InterPro"/>
</dbReference>
<sequence>MIQQTILNNYLERTHIYNEICNILQNFEKTSQQDRLSKKNIHKNGIYIYGTPGTGKTKFILDILKTLNYDTITYDAGCVRNKALFSNIDNDHISNYNVLDLLKRKKRKIAIFMDEIDGMNNGDKGGLDALIKLIREKKTKKQKTENTTMNPIICVGNNEHDKKIRELMHVCHVFELKTPTESQLHTILIEHLQKYTSFNVDFQIQIQQYIQGDLRKLFFLQNLSIYKPEMIKEETLGNIFHVKILNEDAKTSTLKLLKSPIPLDDHNIFMNETDRTTISLLWHENIPRLIEKEPGYVKFPFYKNLLNNICFADYIGRITFQSQIWQFNEMTSLIKTFYNNKLFHDQFKNHPNIELKDIEFTKVLTKYSTEYNNQNFLQSLCQRMNMDKKDVLCFFQELRIIFGDNYYTRLENYPALGFYFQKDFINVLDIKRIYRFLDKNMKKDDFISEIDTEEPYLDNNLELN</sequence>
<organism evidence="3">
    <name type="scientific">viral metagenome</name>
    <dbReference type="NCBI Taxonomy" id="1070528"/>
    <lineage>
        <taxon>unclassified sequences</taxon>
        <taxon>metagenomes</taxon>
        <taxon>organismal metagenomes</taxon>
    </lineage>
</organism>
<reference evidence="3" key="1">
    <citation type="journal article" date="2020" name="Nature">
        <title>Giant virus diversity and host interactions through global metagenomics.</title>
        <authorList>
            <person name="Schulz F."/>
            <person name="Roux S."/>
            <person name="Paez-Espino D."/>
            <person name="Jungbluth S."/>
            <person name="Walsh D.A."/>
            <person name="Denef V.J."/>
            <person name="McMahon K.D."/>
            <person name="Konstantinidis K.T."/>
            <person name="Eloe-Fadrosh E.A."/>
            <person name="Kyrpides N.C."/>
            <person name="Woyke T."/>
        </authorList>
    </citation>
    <scope>NUCLEOTIDE SEQUENCE</scope>
    <source>
        <strain evidence="3">GVMAG-M-3300021375-17</strain>
    </source>
</reference>
<dbReference type="Pfam" id="PF00004">
    <property type="entry name" value="AAA"/>
    <property type="match status" value="1"/>
</dbReference>
<dbReference type="SUPFAM" id="SSF52540">
    <property type="entry name" value="P-loop containing nucleoside triphosphate hydrolases"/>
    <property type="match status" value="1"/>
</dbReference>
<dbReference type="InterPro" id="IPR027417">
    <property type="entry name" value="P-loop_NTPase"/>
</dbReference>
<proteinExistence type="predicted"/>
<evidence type="ECO:0000313" key="3">
    <source>
        <dbReference type="EMBL" id="QHT05339.1"/>
    </source>
</evidence>
<evidence type="ECO:0000256" key="1">
    <source>
        <dbReference type="ARBA" id="ARBA00022705"/>
    </source>
</evidence>
<dbReference type="Gene3D" id="3.40.50.300">
    <property type="entry name" value="P-loop containing nucleotide triphosphate hydrolases"/>
    <property type="match status" value="1"/>
</dbReference>
<dbReference type="GO" id="GO:0016887">
    <property type="term" value="F:ATP hydrolysis activity"/>
    <property type="evidence" value="ECO:0007669"/>
    <property type="project" value="InterPro"/>
</dbReference>
<dbReference type="PANTHER" id="PTHR23389:SF6">
    <property type="entry name" value="REPLICATION FACTOR C SUBUNIT 1"/>
    <property type="match status" value="1"/>
</dbReference>
<feature type="domain" description="AAA+ ATPase" evidence="2">
    <location>
        <begin position="42"/>
        <end position="180"/>
    </location>
</feature>
<accession>A0A6C0CNQ9</accession>
<protein>
    <recommendedName>
        <fullName evidence="2">AAA+ ATPase domain-containing protein</fullName>
    </recommendedName>
</protein>
<name>A0A6C0CNQ9_9ZZZZ</name>
<evidence type="ECO:0000259" key="2">
    <source>
        <dbReference type="SMART" id="SM00382"/>
    </source>
</evidence>
<dbReference type="PANTHER" id="PTHR23389">
    <property type="entry name" value="CHROMOSOME TRANSMISSION FIDELITY FACTOR 18"/>
    <property type="match status" value="1"/>
</dbReference>
<dbReference type="GO" id="GO:0006260">
    <property type="term" value="P:DNA replication"/>
    <property type="evidence" value="ECO:0007669"/>
    <property type="project" value="UniProtKB-KW"/>
</dbReference>
<dbReference type="CDD" id="cd00009">
    <property type="entry name" value="AAA"/>
    <property type="match status" value="1"/>
</dbReference>